<feature type="domain" description="HTH araC/xylS-type" evidence="4">
    <location>
        <begin position="208"/>
        <end position="306"/>
    </location>
</feature>
<name>A0A165ZHD9_9HYPH</name>
<evidence type="ECO:0000259" key="4">
    <source>
        <dbReference type="PROSITE" id="PS01124"/>
    </source>
</evidence>
<comment type="caution">
    <text evidence="5">The sequence shown here is derived from an EMBL/GenBank/DDBJ whole genome shotgun (WGS) entry which is preliminary data.</text>
</comment>
<keyword evidence="6" id="KW-1185">Reference proteome</keyword>
<dbReference type="GO" id="GO:0003700">
    <property type="term" value="F:DNA-binding transcription factor activity"/>
    <property type="evidence" value="ECO:0007669"/>
    <property type="project" value="InterPro"/>
</dbReference>
<dbReference type="InterPro" id="IPR018060">
    <property type="entry name" value="HTH_AraC"/>
</dbReference>
<dbReference type="Proteomes" id="UP000076577">
    <property type="component" value="Unassembled WGS sequence"/>
</dbReference>
<dbReference type="AlphaFoldDB" id="A0A165ZHD9"/>
<dbReference type="GO" id="GO:0000976">
    <property type="term" value="F:transcription cis-regulatory region binding"/>
    <property type="evidence" value="ECO:0007669"/>
    <property type="project" value="TreeGrafter"/>
</dbReference>
<evidence type="ECO:0000256" key="1">
    <source>
        <dbReference type="ARBA" id="ARBA00023015"/>
    </source>
</evidence>
<evidence type="ECO:0000256" key="3">
    <source>
        <dbReference type="ARBA" id="ARBA00023163"/>
    </source>
</evidence>
<evidence type="ECO:0000313" key="6">
    <source>
        <dbReference type="Proteomes" id="UP000076577"/>
    </source>
</evidence>
<dbReference type="PANTHER" id="PTHR47894:SF4">
    <property type="entry name" value="HTH-TYPE TRANSCRIPTIONAL REGULATOR GADX"/>
    <property type="match status" value="1"/>
</dbReference>
<dbReference type="PATRIC" id="fig|989403.3.peg.1835"/>
<keyword evidence="3" id="KW-0804">Transcription</keyword>
<dbReference type="InterPro" id="IPR018062">
    <property type="entry name" value="HTH_AraC-typ_CS"/>
</dbReference>
<evidence type="ECO:0000313" key="5">
    <source>
        <dbReference type="EMBL" id="KZL19903.1"/>
    </source>
</evidence>
<dbReference type="SMART" id="SM00342">
    <property type="entry name" value="HTH_ARAC"/>
    <property type="match status" value="1"/>
</dbReference>
<dbReference type="InterPro" id="IPR032687">
    <property type="entry name" value="AraC-type_N"/>
</dbReference>
<gene>
    <name evidence="5" type="primary">virS_2</name>
    <name evidence="5" type="ORF">PsAD2_01725</name>
</gene>
<dbReference type="PROSITE" id="PS00041">
    <property type="entry name" value="HTH_ARAC_FAMILY_1"/>
    <property type="match status" value="1"/>
</dbReference>
<dbReference type="PANTHER" id="PTHR47894">
    <property type="entry name" value="HTH-TYPE TRANSCRIPTIONAL REGULATOR GADX"/>
    <property type="match status" value="1"/>
</dbReference>
<sequence length="311" mass="34502">MRELCDRAGIENQALNGSVPLSKFVRFSEVAAEQLALPDFGWLVGSRFNLANLGEVGKLCLEAPNLWAALSLFERAFAIVQSDSELMLTIDGDEAVLSYRILDLSIWPRQQDAELTMAVFASLVRYAAGNDRYPSSVSFEHGPSAIQRSLYAGPRCPVIFNSSVNQLRFPARLLGPPLQNPPINSFGAITAPFCSEAAQLGKMAPLEIRVQREIMRRLGHGDIDQTDIAKSLGMSRRTLRRKLNETQRPYSEILSACKMQVATRLLSDCALSLPTIASNLGYSDTTAFERAFKQKKSITPAQYRRLNTQEE</sequence>
<dbReference type="GO" id="GO:0005829">
    <property type="term" value="C:cytosol"/>
    <property type="evidence" value="ECO:0007669"/>
    <property type="project" value="TreeGrafter"/>
</dbReference>
<proteinExistence type="predicted"/>
<dbReference type="STRING" id="989403.SAMN05421798_10939"/>
<dbReference type="SUPFAM" id="SSF46689">
    <property type="entry name" value="Homeodomain-like"/>
    <property type="match status" value="2"/>
</dbReference>
<dbReference type="Pfam" id="PF12625">
    <property type="entry name" value="Arabinose_bd"/>
    <property type="match status" value="1"/>
</dbReference>
<organism evidence="5 6">
    <name type="scientific">Pseudovibrio axinellae</name>
    <dbReference type="NCBI Taxonomy" id="989403"/>
    <lineage>
        <taxon>Bacteria</taxon>
        <taxon>Pseudomonadati</taxon>
        <taxon>Pseudomonadota</taxon>
        <taxon>Alphaproteobacteria</taxon>
        <taxon>Hyphomicrobiales</taxon>
        <taxon>Stappiaceae</taxon>
        <taxon>Pseudovibrio</taxon>
    </lineage>
</organism>
<protein>
    <submittedName>
        <fullName evidence="5">HTH-type transcriptional regulator VirS</fullName>
    </submittedName>
</protein>
<keyword evidence="2" id="KW-0238">DNA-binding</keyword>
<dbReference type="Pfam" id="PF12833">
    <property type="entry name" value="HTH_18"/>
    <property type="match status" value="1"/>
</dbReference>
<dbReference type="EMBL" id="LMCB01000012">
    <property type="protein sequence ID" value="KZL19903.1"/>
    <property type="molecule type" value="Genomic_DNA"/>
</dbReference>
<dbReference type="InterPro" id="IPR009057">
    <property type="entry name" value="Homeodomain-like_sf"/>
</dbReference>
<dbReference type="Gene3D" id="1.10.10.60">
    <property type="entry name" value="Homeodomain-like"/>
    <property type="match status" value="1"/>
</dbReference>
<keyword evidence="1" id="KW-0805">Transcription regulation</keyword>
<dbReference type="PROSITE" id="PS01124">
    <property type="entry name" value="HTH_ARAC_FAMILY_2"/>
    <property type="match status" value="1"/>
</dbReference>
<accession>A0A165ZHD9</accession>
<reference evidence="5 6" key="1">
    <citation type="journal article" date="2016" name="Front. Microbiol.">
        <title>Comparative Genomic Analysis Reveals a Diverse Repertoire of Genes Involved in Prokaryote-Eukaryote Interactions within the Pseudovibrio Genus.</title>
        <authorList>
            <person name="Romano S."/>
            <person name="Fernandez-Guerra A."/>
            <person name="Reen F.J."/>
            <person name="Glockner F.O."/>
            <person name="Crowley S.P."/>
            <person name="O'Sullivan O."/>
            <person name="Cotter P.D."/>
            <person name="Adams C."/>
            <person name="Dobson A.D."/>
            <person name="O'Gara F."/>
        </authorList>
    </citation>
    <scope>NUCLEOTIDE SEQUENCE [LARGE SCALE GENOMIC DNA]</scope>
    <source>
        <strain evidence="5 6">Ad2</strain>
    </source>
</reference>
<evidence type="ECO:0000256" key="2">
    <source>
        <dbReference type="ARBA" id="ARBA00023125"/>
    </source>
</evidence>